<evidence type="ECO:0000313" key="2">
    <source>
        <dbReference type="EMBL" id="EFX65343.1"/>
    </source>
</evidence>
<name>E9HSC4_DAPPU</name>
<dbReference type="KEGG" id="dpx:DAPPUDRAFT_117336"/>
<dbReference type="AlphaFoldDB" id="E9HSC4"/>
<dbReference type="PhylomeDB" id="E9HSC4"/>
<keyword evidence="3" id="KW-1185">Reference proteome</keyword>
<organism evidence="2 3">
    <name type="scientific">Daphnia pulex</name>
    <name type="common">Water flea</name>
    <dbReference type="NCBI Taxonomy" id="6669"/>
    <lineage>
        <taxon>Eukaryota</taxon>
        <taxon>Metazoa</taxon>
        <taxon>Ecdysozoa</taxon>
        <taxon>Arthropoda</taxon>
        <taxon>Crustacea</taxon>
        <taxon>Branchiopoda</taxon>
        <taxon>Diplostraca</taxon>
        <taxon>Cladocera</taxon>
        <taxon>Anomopoda</taxon>
        <taxon>Daphniidae</taxon>
        <taxon>Daphnia</taxon>
    </lineage>
</organism>
<feature type="compositionally biased region" description="Polar residues" evidence="1">
    <location>
        <begin position="22"/>
        <end position="38"/>
    </location>
</feature>
<dbReference type="EMBL" id="GL732749">
    <property type="protein sequence ID" value="EFX65343.1"/>
    <property type="molecule type" value="Genomic_DNA"/>
</dbReference>
<accession>E9HSC4</accession>
<evidence type="ECO:0000256" key="1">
    <source>
        <dbReference type="SAM" id="MobiDB-lite"/>
    </source>
</evidence>
<dbReference type="InParanoid" id="E9HSC4"/>
<sequence>MMHYKKNRGRDRNVNQPDEVVTVSNQEVASEITPSNERSGVGLQDIIHSVALEQDIIEASILQFNKKKKEANQENFCSKCDMITHRKLVPHNREVCENGENLKFLRQNEFISEDGYITVEECKNPHSCSTKPGSRDVTVVTANGK</sequence>
<gene>
    <name evidence="2" type="ORF">DAPPUDRAFT_117336</name>
</gene>
<protein>
    <submittedName>
        <fullName evidence="2">Uncharacterized protein</fullName>
    </submittedName>
</protein>
<proteinExistence type="predicted"/>
<dbReference type="HOGENOM" id="CLU_124620_0_0_1"/>
<reference evidence="2 3" key="1">
    <citation type="journal article" date="2011" name="Science">
        <title>The ecoresponsive genome of Daphnia pulex.</title>
        <authorList>
            <person name="Colbourne J.K."/>
            <person name="Pfrender M.E."/>
            <person name="Gilbert D."/>
            <person name="Thomas W.K."/>
            <person name="Tucker A."/>
            <person name="Oakley T.H."/>
            <person name="Tokishita S."/>
            <person name="Aerts A."/>
            <person name="Arnold G.J."/>
            <person name="Basu M.K."/>
            <person name="Bauer D.J."/>
            <person name="Caceres C.E."/>
            <person name="Carmel L."/>
            <person name="Casola C."/>
            <person name="Choi J.H."/>
            <person name="Detter J.C."/>
            <person name="Dong Q."/>
            <person name="Dusheyko S."/>
            <person name="Eads B.D."/>
            <person name="Frohlich T."/>
            <person name="Geiler-Samerotte K.A."/>
            <person name="Gerlach D."/>
            <person name="Hatcher P."/>
            <person name="Jogdeo S."/>
            <person name="Krijgsveld J."/>
            <person name="Kriventseva E.V."/>
            <person name="Kultz D."/>
            <person name="Laforsch C."/>
            <person name="Lindquist E."/>
            <person name="Lopez J."/>
            <person name="Manak J.R."/>
            <person name="Muller J."/>
            <person name="Pangilinan J."/>
            <person name="Patwardhan R.P."/>
            <person name="Pitluck S."/>
            <person name="Pritham E.J."/>
            <person name="Rechtsteiner A."/>
            <person name="Rho M."/>
            <person name="Rogozin I.B."/>
            <person name="Sakarya O."/>
            <person name="Salamov A."/>
            <person name="Schaack S."/>
            <person name="Shapiro H."/>
            <person name="Shiga Y."/>
            <person name="Skalitzky C."/>
            <person name="Smith Z."/>
            <person name="Souvorov A."/>
            <person name="Sung W."/>
            <person name="Tang Z."/>
            <person name="Tsuchiya D."/>
            <person name="Tu H."/>
            <person name="Vos H."/>
            <person name="Wang M."/>
            <person name="Wolf Y.I."/>
            <person name="Yamagata H."/>
            <person name="Yamada T."/>
            <person name="Ye Y."/>
            <person name="Shaw J.R."/>
            <person name="Andrews J."/>
            <person name="Crease T.J."/>
            <person name="Tang H."/>
            <person name="Lucas S.M."/>
            <person name="Robertson H.M."/>
            <person name="Bork P."/>
            <person name="Koonin E.V."/>
            <person name="Zdobnov E.M."/>
            <person name="Grigoriev I.V."/>
            <person name="Lynch M."/>
            <person name="Boore J.L."/>
        </authorList>
    </citation>
    <scope>NUCLEOTIDE SEQUENCE [LARGE SCALE GENOMIC DNA]</scope>
</reference>
<feature type="region of interest" description="Disordered" evidence="1">
    <location>
        <begin position="1"/>
        <end position="38"/>
    </location>
</feature>
<evidence type="ECO:0000313" key="3">
    <source>
        <dbReference type="Proteomes" id="UP000000305"/>
    </source>
</evidence>
<dbReference type="Proteomes" id="UP000000305">
    <property type="component" value="Unassembled WGS sequence"/>
</dbReference>